<evidence type="ECO:0000313" key="2">
    <source>
        <dbReference type="Proteomes" id="UP000446658"/>
    </source>
</evidence>
<dbReference type="AlphaFoldDB" id="A0A844GFN8"/>
<name>A0A844GFN8_9NEIS</name>
<dbReference type="Proteomes" id="UP000446658">
    <property type="component" value="Unassembled WGS sequence"/>
</dbReference>
<accession>A0A844GFN8</accession>
<proteinExistence type="predicted"/>
<dbReference type="RefSeq" id="WP_230370798.1">
    <property type="nucleotide sequence ID" value="NZ_WLYX01000001.1"/>
</dbReference>
<reference evidence="1 2" key="1">
    <citation type="submission" date="2019-11" db="EMBL/GenBank/DDBJ databases">
        <title>Draft genome sequence of Paludibacterium sp. dN18-1.</title>
        <authorList>
            <person name="Im W.-T."/>
        </authorList>
    </citation>
    <scope>NUCLEOTIDE SEQUENCE [LARGE SCALE GENOMIC DNA]</scope>
    <source>
        <strain evidence="2">dN 18-1</strain>
    </source>
</reference>
<organism evidence="1 2">
    <name type="scientific">Paludibacterium denitrificans</name>
    <dbReference type="NCBI Taxonomy" id="2675226"/>
    <lineage>
        <taxon>Bacteria</taxon>
        <taxon>Pseudomonadati</taxon>
        <taxon>Pseudomonadota</taxon>
        <taxon>Betaproteobacteria</taxon>
        <taxon>Neisseriales</taxon>
        <taxon>Chromobacteriaceae</taxon>
        <taxon>Paludibacterium</taxon>
    </lineage>
</organism>
<sequence>MRKRNWKSARPSSLDEAIELCADHASEVLRRPAKVMADLMGVELKTYYRWLADSCIPLNRVRQFEYFAGASFVSEYLCLAHGNKVVIAIPAGRKASVTDVAELQANAAAAISLLARFYQDGSGLEETVSSLTRTLSEVAYHRENVMKAGQPELGLFEE</sequence>
<keyword evidence="2" id="KW-1185">Reference proteome</keyword>
<protein>
    <submittedName>
        <fullName evidence="1">Uncharacterized protein</fullName>
    </submittedName>
</protein>
<dbReference type="EMBL" id="WLYX01000001">
    <property type="protein sequence ID" value="MTD33717.1"/>
    <property type="molecule type" value="Genomic_DNA"/>
</dbReference>
<gene>
    <name evidence="1" type="ORF">GKE73_13755</name>
</gene>
<evidence type="ECO:0000313" key="1">
    <source>
        <dbReference type="EMBL" id="MTD33717.1"/>
    </source>
</evidence>
<comment type="caution">
    <text evidence="1">The sequence shown here is derived from an EMBL/GenBank/DDBJ whole genome shotgun (WGS) entry which is preliminary data.</text>
</comment>